<dbReference type="EMBL" id="BLXT01004823">
    <property type="protein sequence ID" value="GFO17501.1"/>
    <property type="molecule type" value="Genomic_DNA"/>
</dbReference>
<evidence type="ECO:0000313" key="3">
    <source>
        <dbReference type="Proteomes" id="UP000735302"/>
    </source>
</evidence>
<protein>
    <submittedName>
        <fullName evidence="2">PiggyBac transposable element-derived protein 4</fullName>
    </submittedName>
</protein>
<feature type="region of interest" description="Disordered" evidence="1">
    <location>
        <begin position="1"/>
        <end position="51"/>
    </location>
</feature>
<evidence type="ECO:0000256" key="1">
    <source>
        <dbReference type="SAM" id="MobiDB-lite"/>
    </source>
</evidence>
<name>A0AAV4B2C4_9GAST</name>
<reference evidence="2 3" key="1">
    <citation type="journal article" date="2021" name="Elife">
        <title>Chloroplast acquisition without the gene transfer in kleptoplastic sea slugs, Plakobranchus ocellatus.</title>
        <authorList>
            <person name="Maeda T."/>
            <person name="Takahashi S."/>
            <person name="Yoshida T."/>
            <person name="Shimamura S."/>
            <person name="Takaki Y."/>
            <person name="Nagai Y."/>
            <person name="Toyoda A."/>
            <person name="Suzuki Y."/>
            <person name="Arimoto A."/>
            <person name="Ishii H."/>
            <person name="Satoh N."/>
            <person name="Nishiyama T."/>
            <person name="Hasebe M."/>
            <person name="Maruyama T."/>
            <person name="Minagawa J."/>
            <person name="Obokata J."/>
            <person name="Shigenobu S."/>
        </authorList>
    </citation>
    <scope>NUCLEOTIDE SEQUENCE [LARGE SCALE GENOMIC DNA]</scope>
</reference>
<sequence>MADSDSETDLRDLELRRDGETSEEDVSSDSSGSESESDVTDSTDADIGDDDGRAGGCWWMPILGEDPGPGLLNAYIIFKENNPTIKVTTRYHFNILAVEGMMGNHRPPKSVRKRRSNTELNPAGAQIINPPAIDVQPVPSTCTLEKLPVGKKRDCPNNHSKRTRTAYQCPTCDIGLCPECFMPHHRAHKLL</sequence>
<evidence type="ECO:0000313" key="2">
    <source>
        <dbReference type="EMBL" id="GFO17501.1"/>
    </source>
</evidence>
<proteinExistence type="predicted"/>
<keyword evidence="3" id="KW-1185">Reference proteome</keyword>
<feature type="compositionally biased region" description="Basic and acidic residues" evidence="1">
    <location>
        <begin position="8"/>
        <end position="20"/>
    </location>
</feature>
<gene>
    <name evidence="2" type="ORF">PoB_004400600</name>
</gene>
<accession>A0AAV4B2C4</accession>
<dbReference type="Proteomes" id="UP000735302">
    <property type="component" value="Unassembled WGS sequence"/>
</dbReference>
<organism evidence="2 3">
    <name type="scientific">Plakobranchus ocellatus</name>
    <dbReference type="NCBI Taxonomy" id="259542"/>
    <lineage>
        <taxon>Eukaryota</taxon>
        <taxon>Metazoa</taxon>
        <taxon>Spiralia</taxon>
        <taxon>Lophotrochozoa</taxon>
        <taxon>Mollusca</taxon>
        <taxon>Gastropoda</taxon>
        <taxon>Heterobranchia</taxon>
        <taxon>Euthyneura</taxon>
        <taxon>Panpulmonata</taxon>
        <taxon>Sacoglossa</taxon>
        <taxon>Placobranchoidea</taxon>
        <taxon>Plakobranchidae</taxon>
        <taxon>Plakobranchus</taxon>
    </lineage>
</organism>
<feature type="compositionally biased region" description="Acidic residues" evidence="1">
    <location>
        <begin position="35"/>
        <end position="49"/>
    </location>
</feature>
<comment type="caution">
    <text evidence="2">The sequence shown here is derived from an EMBL/GenBank/DDBJ whole genome shotgun (WGS) entry which is preliminary data.</text>
</comment>
<dbReference type="AlphaFoldDB" id="A0AAV4B2C4"/>